<feature type="transmembrane region" description="Helical" evidence="5">
    <location>
        <begin position="365"/>
        <end position="384"/>
    </location>
</feature>
<reference evidence="6 7" key="1">
    <citation type="journal article" date="2016" name="Nat. Commun.">
        <title>Ectomycorrhizal ecology is imprinted in the genome of the dominant symbiotic fungus Cenococcum geophilum.</title>
        <authorList>
            <consortium name="DOE Joint Genome Institute"/>
            <person name="Peter M."/>
            <person name="Kohler A."/>
            <person name="Ohm R.A."/>
            <person name="Kuo A."/>
            <person name="Krutzmann J."/>
            <person name="Morin E."/>
            <person name="Arend M."/>
            <person name="Barry K.W."/>
            <person name="Binder M."/>
            <person name="Choi C."/>
            <person name="Clum A."/>
            <person name="Copeland A."/>
            <person name="Grisel N."/>
            <person name="Haridas S."/>
            <person name="Kipfer T."/>
            <person name="LaButti K."/>
            <person name="Lindquist E."/>
            <person name="Lipzen A."/>
            <person name="Maire R."/>
            <person name="Meier B."/>
            <person name="Mihaltcheva S."/>
            <person name="Molinier V."/>
            <person name="Murat C."/>
            <person name="Poggeler S."/>
            <person name="Quandt C.A."/>
            <person name="Sperisen C."/>
            <person name="Tritt A."/>
            <person name="Tisserant E."/>
            <person name="Crous P.W."/>
            <person name="Henrissat B."/>
            <person name="Nehls U."/>
            <person name="Egli S."/>
            <person name="Spatafora J.W."/>
            <person name="Grigoriev I.V."/>
            <person name="Martin F.M."/>
        </authorList>
    </citation>
    <scope>NUCLEOTIDE SEQUENCE [LARGE SCALE GENOMIC DNA]</scope>
    <source>
        <strain evidence="6 7">CBS 459.81</strain>
    </source>
</reference>
<organism evidence="6 7">
    <name type="scientific">Lepidopterella palustris CBS 459.81</name>
    <dbReference type="NCBI Taxonomy" id="1314670"/>
    <lineage>
        <taxon>Eukaryota</taxon>
        <taxon>Fungi</taxon>
        <taxon>Dikarya</taxon>
        <taxon>Ascomycota</taxon>
        <taxon>Pezizomycotina</taxon>
        <taxon>Dothideomycetes</taxon>
        <taxon>Pleosporomycetidae</taxon>
        <taxon>Mytilinidiales</taxon>
        <taxon>Argynnaceae</taxon>
        <taxon>Lepidopterella</taxon>
    </lineage>
</organism>
<dbReference type="EMBL" id="KV744905">
    <property type="protein sequence ID" value="OCK81904.1"/>
    <property type="molecule type" value="Genomic_DNA"/>
</dbReference>
<dbReference type="PANTHER" id="PTHR30249">
    <property type="entry name" value="PUTATIVE SEROTONIN TRANSPORTER"/>
    <property type="match status" value="1"/>
</dbReference>
<keyword evidence="7" id="KW-1185">Reference proteome</keyword>
<feature type="transmembrane region" description="Helical" evidence="5">
    <location>
        <begin position="448"/>
        <end position="472"/>
    </location>
</feature>
<proteinExistence type="predicted"/>
<dbReference type="PANTHER" id="PTHR30249:SF0">
    <property type="entry name" value="PLASTIDAL GLYCOLATE_GLYCERATE TRANSLOCATOR 1, CHLOROPLASTIC"/>
    <property type="match status" value="1"/>
</dbReference>
<feature type="transmembrane region" description="Helical" evidence="5">
    <location>
        <begin position="59"/>
        <end position="77"/>
    </location>
</feature>
<name>A0A8E2JH86_9PEZI</name>
<feature type="transmembrane region" description="Helical" evidence="5">
    <location>
        <begin position="31"/>
        <end position="53"/>
    </location>
</feature>
<evidence type="ECO:0000256" key="3">
    <source>
        <dbReference type="ARBA" id="ARBA00022989"/>
    </source>
</evidence>
<dbReference type="AlphaFoldDB" id="A0A8E2JH86"/>
<feature type="transmembrane region" description="Helical" evidence="5">
    <location>
        <begin position="284"/>
        <end position="301"/>
    </location>
</feature>
<feature type="transmembrane region" description="Helical" evidence="5">
    <location>
        <begin position="260"/>
        <end position="278"/>
    </location>
</feature>
<evidence type="ECO:0000313" key="6">
    <source>
        <dbReference type="EMBL" id="OCK81904.1"/>
    </source>
</evidence>
<evidence type="ECO:0000256" key="1">
    <source>
        <dbReference type="ARBA" id="ARBA00004141"/>
    </source>
</evidence>
<comment type="subcellular location">
    <subcellularLocation>
        <location evidence="1">Membrane</location>
        <topology evidence="1">Multi-pass membrane protein</topology>
    </subcellularLocation>
</comment>
<feature type="transmembrane region" description="Helical" evidence="5">
    <location>
        <begin position="126"/>
        <end position="148"/>
    </location>
</feature>
<dbReference type="Proteomes" id="UP000250266">
    <property type="component" value="Unassembled WGS sequence"/>
</dbReference>
<evidence type="ECO:0008006" key="8">
    <source>
        <dbReference type="Google" id="ProtNLM"/>
    </source>
</evidence>
<sequence length="546" mass="58654">MSNPRGQSILHDGAEAVGLVGRSSWQRMLTAWVYVPSGILIILLACFGVESLIGLSSVSFPASVACMVLLFVALICCESWLGDRKARKVVYLLDIPGGFALRYINILFSPSFILLPLSSSIGGIEIAKIIGVFVIGYFSMTAFTAYLVRGLQFVLGTSKRATTERAEELGTGEEDIPLAHSRHTLEPSVDSSSRDASASLLAEELQAPLRAQDPSQITGTGGPPEAAPMLSAGHPTTILRQNPLPLTRAQKWAAFINTKIDILIYVFIFLFIGIPTYYSTGYAMPIQLSFNILAYFAALSLPAPWRRFLHPVLVSSLITVLGIWILALVQGGSLDDALYHYKTGTKYTQLWHGHKNLPKPGAGDFFSTVLDVSIVALALPMFQYRHELRRHFLPIILPNISLSIASLFGYPLICHALGIAPARGLSFASRSLTLALAQPATANLGGDLSLVAVLCIVSGILGVLLGPTMLKWMKIPEVEQQDDYITRGVTLGANSSAMATALLLASDPRAAAFSSLSMSLFGTVMVALTSVPPIVRVVVSLAGLKT</sequence>
<evidence type="ECO:0000313" key="7">
    <source>
        <dbReference type="Proteomes" id="UP000250266"/>
    </source>
</evidence>
<evidence type="ECO:0000256" key="2">
    <source>
        <dbReference type="ARBA" id="ARBA00022692"/>
    </source>
</evidence>
<feature type="transmembrane region" description="Helical" evidence="5">
    <location>
        <begin position="308"/>
        <end position="329"/>
    </location>
</feature>
<protein>
    <recommendedName>
        <fullName evidence="8">LrgB-like protein</fullName>
    </recommendedName>
</protein>
<feature type="transmembrane region" description="Helical" evidence="5">
    <location>
        <begin position="484"/>
        <end position="506"/>
    </location>
</feature>
<dbReference type="InterPro" id="IPR007300">
    <property type="entry name" value="CidB/LrgB"/>
</dbReference>
<dbReference type="Pfam" id="PF04172">
    <property type="entry name" value="LrgB"/>
    <property type="match status" value="1"/>
</dbReference>
<feature type="transmembrane region" description="Helical" evidence="5">
    <location>
        <begin position="518"/>
        <end position="544"/>
    </location>
</feature>
<keyword evidence="3 5" id="KW-1133">Transmembrane helix</keyword>
<evidence type="ECO:0000256" key="5">
    <source>
        <dbReference type="SAM" id="Phobius"/>
    </source>
</evidence>
<accession>A0A8E2JH86</accession>
<feature type="transmembrane region" description="Helical" evidence="5">
    <location>
        <begin position="89"/>
        <end position="114"/>
    </location>
</feature>
<dbReference type="GO" id="GO:0016020">
    <property type="term" value="C:membrane"/>
    <property type="evidence" value="ECO:0007669"/>
    <property type="project" value="UniProtKB-SubCell"/>
</dbReference>
<evidence type="ECO:0000256" key="4">
    <source>
        <dbReference type="ARBA" id="ARBA00023136"/>
    </source>
</evidence>
<gene>
    <name evidence="6" type="ORF">K432DRAFT_433838</name>
</gene>
<feature type="transmembrane region" description="Helical" evidence="5">
    <location>
        <begin position="396"/>
        <end position="420"/>
    </location>
</feature>
<keyword evidence="2 5" id="KW-0812">Transmembrane</keyword>
<dbReference type="OrthoDB" id="2502820at2759"/>
<keyword evidence="4 5" id="KW-0472">Membrane</keyword>